<dbReference type="Pfam" id="PF02567">
    <property type="entry name" value="PhzC-PhzF"/>
    <property type="match status" value="1"/>
</dbReference>
<keyword evidence="3" id="KW-1185">Reference proteome</keyword>
<dbReference type="GO" id="GO:0005737">
    <property type="term" value="C:cytoplasm"/>
    <property type="evidence" value="ECO:0007669"/>
    <property type="project" value="TreeGrafter"/>
</dbReference>
<dbReference type="RefSeq" id="WP_114927812.1">
    <property type="nucleotide sequence ID" value="NZ_CP031229.1"/>
</dbReference>
<feature type="active site" evidence="1">
    <location>
        <position position="54"/>
    </location>
</feature>
<dbReference type="Gene3D" id="3.10.310.10">
    <property type="entry name" value="Diaminopimelate Epimerase, Chain A, domain 1"/>
    <property type="match status" value="2"/>
</dbReference>
<dbReference type="PANTHER" id="PTHR13774">
    <property type="entry name" value="PHENAZINE BIOSYNTHESIS PROTEIN"/>
    <property type="match status" value="1"/>
</dbReference>
<proteinExistence type="predicted"/>
<dbReference type="GO" id="GO:0016853">
    <property type="term" value="F:isomerase activity"/>
    <property type="evidence" value="ECO:0007669"/>
    <property type="project" value="TreeGrafter"/>
</dbReference>
<organism evidence="2 3">
    <name type="scientific">Ornithinimicrobium avium</name>
    <dbReference type="NCBI Taxonomy" id="2283195"/>
    <lineage>
        <taxon>Bacteria</taxon>
        <taxon>Bacillati</taxon>
        <taxon>Actinomycetota</taxon>
        <taxon>Actinomycetes</taxon>
        <taxon>Micrococcales</taxon>
        <taxon>Ornithinimicrobiaceae</taxon>
        <taxon>Ornithinimicrobium</taxon>
    </lineage>
</organism>
<dbReference type="SUPFAM" id="SSF54506">
    <property type="entry name" value="Diaminopimelate epimerase-like"/>
    <property type="match status" value="1"/>
</dbReference>
<dbReference type="EMBL" id="CP031229">
    <property type="protein sequence ID" value="AXH96047.1"/>
    <property type="molecule type" value="Genomic_DNA"/>
</dbReference>
<dbReference type="PANTHER" id="PTHR13774:SF32">
    <property type="entry name" value="ANTISENSE-ENHANCING SEQUENCE 1"/>
    <property type="match status" value="1"/>
</dbReference>
<dbReference type="AlphaFoldDB" id="A0A345NLY9"/>
<protein>
    <submittedName>
        <fullName evidence="2">PhzF family phenazine biosynthesis protein</fullName>
    </submittedName>
</protein>
<dbReference type="PIRSF" id="PIRSF016184">
    <property type="entry name" value="PhzC_PhzF"/>
    <property type="match status" value="1"/>
</dbReference>
<reference evidence="2 3" key="1">
    <citation type="submission" date="2018-07" db="EMBL/GenBank/DDBJ databases">
        <title>Complete genome sequencing of Ornithinimicrobium sp. AMA3305.</title>
        <authorList>
            <person name="Bae J.-W."/>
        </authorList>
    </citation>
    <scope>NUCLEOTIDE SEQUENCE [LARGE SCALE GENOMIC DNA]</scope>
    <source>
        <strain evidence="2 3">AMA3305</strain>
    </source>
</reference>
<gene>
    <name evidence="2" type="ORF">DV701_07825</name>
</gene>
<dbReference type="NCBIfam" id="TIGR00654">
    <property type="entry name" value="PhzF_family"/>
    <property type="match status" value="1"/>
</dbReference>
<dbReference type="KEGG" id="orn:DV701_07825"/>
<dbReference type="OrthoDB" id="9788221at2"/>
<evidence type="ECO:0000313" key="2">
    <source>
        <dbReference type="EMBL" id="AXH96047.1"/>
    </source>
</evidence>
<accession>A0A345NLY9</accession>
<dbReference type="Proteomes" id="UP000253790">
    <property type="component" value="Chromosome"/>
</dbReference>
<name>A0A345NLY9_9MICO</name>
<evidence type="ECO:0000256" key="1">
    <source>
        <dbReference type="PIRSR" id="PIRSR016184-1"/>
    </source>
</evidence>
<evidence type="ECO:0000313" key="3">
    <source>
        <dbReference type="Proteomes" id="UP000253790"/>
    </source>
</evidence>
<dbReference type="InterPro" id="IPR003719">
    <property type="entry name" value="Phenazine_PhzF-like"/>
</dbReference>
<sequence>MTATDPHAPRAFRQVDVFGGGSGLSGNPLAVVHDAQGLGEETLAAFARWTNLSETTFLLPPTHPDADYRVRIFTTAGELPFAGHPTLGSAHAWLEAGGRPRHADRVVQECGAGLVPVRLAPQLAFAAPALLRSGPVDRDRAALVRAALGLGQEEIVAMEWIDNGPGWLGVELADARAVLAVEPVAEHFAAPGTDGDVLGLALGIVGRWPDPGAVGKDVEVRAFFRDGGAVVEDPVTGSLNAGIGQWLGGAGRLPARYVAGQGSRLRRDGRVSVELEGDDVWVGGRVSTTIRGEALLG</sequence>